<proteinExistence type="predicted"/>
<dbReference type="InterPro" id="IPR006140">
    <property type="entry name" value="D-isomer_DH_NAD-bd"/>
</dbReference>
<keyword evidence="2" id="KW-0520">NAD</keyword>
<dbReference type="SUPFAM" id="SSF51735">
    <property type="entry name" value="NAD(P)-binding Rossmann-fold domains"/>
    <property type="match status" value="1"/>
</dbReference>
<dbReference type="Pfam" id="PF02826">
    <property type="entry name" value="2-Hacid_dh_C"/>
    <property type="match status" value="1"/>
</dbReference>
<gene>
    <name evidence="4" type="ORF">DRV85_08625</name>
</gene>
<keyword evidence="4" id="KW-0670">Pyruvate</keyword>
<dbReference type="GO" id="GO:0016616">
    <property type="term" value="F:oxidoreductase activity, acting on the CH-OH group of donors, NAD or NADP as acceptor"/>
    <property type="evidence" value="ECO:0007669"/>
    <property type="project" value="UniProtKB-ARBA"/>
</dbReference>
<evidence type="ECO:0000256" key="1">
    <source>
        <dbReference type="ARBA" id="ARBA00023002"/>
    </source>
</evidence>
<dbReference type="RefSeq" id="WP_113289038.1">
    <property type="nucleotide sequence ID" value="NZ_QNTQ01000006.1"/>
</dbReference>
<dbReference type="PANTHER" id="PTHR43333">
    <property type="entry name" value="2-HACID_DH_C DOMAIN-CONTAINING PROTEIN"/>
    <property type="match status" value="1"/>
</dbReference>
<evidence type="ECO:0000256" key="2">
    <source>
        <dbReference type="ARBA" id="ARBA00023027"/>
    </source>
</evidence>
<keyword evidence="5" id="KW-1185">Reference proteome</keyword>
<protein>
    <submittedName>
        <fullName evidence="4">Glyoxylate/hydroxypyruvate reductase A</fullName>
    </submittedName>
</protein>
<comment type="caution">
    <text evidence="4">The sequence shown here is derived from an EMBL/GenBank/DDBJ whole genome shotgun (WGS) entry which is preliminary data.</text>
</comment>
<organism evidence="4 5">
    <name type="scientific">Rhodosalinus halophilus</name>
    <dbReference type="NCBI Taxonomy" id="2259333"/>
    <lineage>
        <taxon>Bacteria</taxon>
        <taxon>Pseudomonadati</taxon>
        <taxon>Pseudomonadota</taxon>
        <taxon>Alphaproteobacteria</taxon>
        <taxon>Rhodobacterales</taxon>
        <taxon>Paracoccaceae</taxon>
        <taxon>Rhodosalinus</taxon>
    </lineage>
</organism>
<dbReference type="Proteomes" id="UP000253370">
    <property type="component" value="Unassembled WGS sequence"/>
</dbReference>
<dbReference type="CDD" id="cd12164">
    <property type="entry name" value="GDH_like_2"/>
    <property type="match status" value="1"/>
</dbReference>
<reference evidence="4 5" key="1">
    <citation type="submission" date="2018-07" db="EMBL/GenBank/DDBJ databases">
        <title>Rhodosalinus sp. strain E84T genomic sequence and assembly.</title>
        <authorList>
            <person name="Liu Z.-W."/>
            <person name="Lu D.-C."/>
        </authorList>
    </citation>
    <scope>NUCLEOTIDE SEQUENCE [LARGE SCALE GENOMIC DNA]</scope>
    <source>
        <strain evidence="4 5">E84</strain>
    </source>
</reference>
<accession>A0A365U9S9</accession>
<evidence type="ECO:0000259" key="3">
    <source>
        <dbReference type="Pfam" id="PF02826"/>
    </source>
</evidence>
<dbReference type="PROSITE" id="PS00671">
    <property type="entry name" value="D_2_HYDROXYACID_DH_3"/>
    <property type="match status" value="1"/>
</dbReference>
<dbReference type="Gene3D" id="3.40.50.720">
    <property type="entry name" value="NAD(P)-binding Rossmann-like Domain"/>
    <property type="match status" value="2"/>
</dbReference>
<evidence type="ECO:0000313" key="5">
    <source>
        <dbReference type="Proteomes" id="UP000253370"/>
    </source>
</evidence>
<dbReference type="PANTHER" id="PTHR43333:SF1">
    <property type="entry name" value="D-ISOMER SPECIFIC 2-HYDROXYACID DEHYDROGENASE NAD-BINDING DOMAIN-CONTAINING PROTEIN"/>
    <property type="match status" value="1"/>
</dbReference>
<dbReference type="GO" id="GO:0051287">
    <property type="term" value="F:NAD binding"/>
    <property type="evidence" value="ECO:0007669"/>
    <property type="project" value="InterPro"/>
</dbReference>
<dbReference type="InterPro" id="IPR029753">
    <property type="entry name" value="D-isomer_DH_CS"/>
</dbReference>
<dbReference type="EMBL" id="QNTQ01000006">
    <property type="protein sequence ID" value="RBI85780.1"/>
    <property type="molecule type" value="Genomic_DNA"/>
</dbReference>
<evidence type="ECO:0000313" key="4">
    <source>
        <dbReference type="EMBL" id="RBI85780.1"/>
    </source>
</evidence>
<dbReference type="OrthoDB" id="9787219at2"/>
<feature type="domain" description="D-isomer specific 2-hydroxyacid dehydrogenase NAD-binding" evidence="3">
    <location>
        <begin position="121"/>
        <end position="276"/>
    </location>
</feature>
<name>A0A365U9S9_9RHOB</name>
<sequence>MPVTVLFAAKSERWEEYEAPLRTALAEKGVTADLVTEAAPETVDYIVYAPNSGLDDFRPYTRLKAVLNLWAGVEDVVGNPTLRVPLARMVDDEGLTQGMVEWVTGHVLRHHLGMDRHILGQDGLWRTGAPPLAFDRRVTILGLGALGAACGQALARLGFPVTGWSRSPKQVEGIDCLAGPEGLDAALARADILVLLLPLTPETDTLMDAARLAQLPRGAVLINPGRGALIEDEALIAALDADHLAHATLDVFREEPLPPEHPFWPHPKITVTPHIASETRAPSAARVIAENIRRAEAGAPMLHLVDREKGY</sequence>
<dbReference type="AlphaFoldDB" id="A0A365U9S9"/>
<dbReference type="InterPro" id="IPR036291">
    <property type="entry name" value="NAD(P)-bd_dom_sf"/>
</dbReference>
<keyword evidence="1" id="KW-0560">Oxidoreductase</keyword>